<gene>
    <name evidence="2" type="ORF">HK099_000547</name>
</gene>
<reference evidence="2" key="1">
    <citation type="submission" date="2020-05" db="EMBL/GenBank/DDBJ databases">
        <title>Phylogenomic resolution of chytrid fungi.</title>
        <authorList>
            <person name="Stajich J.E."/>
            <person name="Amses K."/>
            <person name="Simmons R."/>
            <person name="Seto K."/>
            <person name="Myers J."/>
            <person name="Bonds A."/>
            <person name="Quandt C.A."/>
            <person name="Barry K."/>
            <person name="Liu P."/>
            <person name="Grigoriev I."/>
            <person name="Longcore J.E."/>
            <person name="James T.Y."/>
        </authorList>
    </citation>
    <scope>NUCLEOTIDE SEQUENCE</scope>
    <source>
        <strain evidence="2">JEL0476</strain>
    </source>
</reference>
<sequence>MKFLITILSVISILQSQSLNVPATCETECNAFSDALALCAINGTAPTTATDWAKTAQTVSTCVCPKFSQEPSCQECLQQNSPNATSSTLFFDLKSDCDANKTDAIKDIILNIWGKSDNATNATTSTIAIISTTSSSSNSPTASVDANQNKSGALKNVVVGLPFFYCLALFYFF</sequence>
<comment type="caution">
    <text evidence="2">The sequence shown here is derived from an EMBL/GenBank/DDBJ whole genome shotgun (WGS) entry which is preliminary data.</text>
</comment>
<evidence type="ECO:0000256" key="1">
    <source>
        <dbReference type="SAM" id="SignalP"/>
    </source>
</evidence>
<feature type="chain" id="PRO_5042057534" evidence="1">
    <location>
        <begin position="17"/>
        <end position="173"/>
    </location>
</feature>
<proteinExistence type="predicted"/>
<name>A0AAD5TZB0_9FUNG</name>
<organism evidence="2 3">
    <name type="scientific">Clydaea vesicula</name>
    <dbReference type="NCBI Taxonomy" id="447962"/>
    <lineage>
        <taxon>Eukaryota</taxon>
        <taxon>Fungi</taxon>
        <taxon>Fungi incertae sedis</taxon>
        <taxon>Chytridiomycota</taxon>
        <taxon>Chytridiomycota incertae sedis</taxon>
        <taxon>Chytridiomycetes</taxon>
        <taxon>Lobulomycetales</taxon>
        <taxon>Lobulomycetaceae</taxon>
        <taxon>Clydaea</taxon>
    </lineage>
</organism>
<evidence type="ECO:0000313" key="3">
    <source>
        <dbReference type="Proteomes" id="UP001211065"/>
    </source>
</evidence>
<keyword evidence="3" id="KW-1185">Reference proteome</keyword>
<feature type="signal peptide" evidence="1">
    <location>
        <begin position="1"/>
        <end position="16"/>
    </location>
</feature>
<keyword evidence="1" id="KW-0732">Signal</keyword>
<evidence type="ECO:0000313" key="2">
    <source>
        <dbReference type="EMBL" id="KAJ3206393.1"/>
    </source>
</evidence>
<accession>A0AAD5TZB0</accession>
<dbReference type="EMBL" id="JADGJW010001128">
    <property type="protein sequence ID" value="KAJ3206393.1"/>
    <property type="molecule type" value="Genomic_DNA"/>
</dbReference>
<protein>
    <submittedName>
        <fullName evidence="2">Uncharacterized protein</fullName>
    </submittedName>
</protein>
<dbReference type="AlphaFoldDB" id="A0AAD5TZB0"/>
<dbReference type="Proteomes" id="UP001211065">
    <property type="component" value="Unassembled WGS sequence"/>
</dbReference>